<dbReference type="OrthoDB" id="191139at2759"/>
<evidence type="ECO:0000313" key="2">
    <source>
        <dbReference type="Proteomes" id="UP000248423"/>
    </source>
</evidence>
<name>A0A319FL87_ASPSB</name>
<dbReference type="EMBL" id="KZ826329">
    <property type="protein sequence ID" value="PYI09153.1"/>
    <property type="molecule type" value="Genomic_DNA"/>
</dbReference>
<organism evidence="1 2">
    <name type="scientific">Aspergillus sclerotiicarbonarius (strain CBS 121057 / IBT 28362)</name>
    <dbReference type="NCBI Taxonomy" id="1448318"/>
    <lineage>
        <taxon>Eukaryota</taxon>
        <taxon>Fungi</taxon>
        <taxon>Dikarya</taxon>
        <taxon>Ascomycota</taxon>
        <taxon>Pezizomycotina</taxon>
        <taxon>Eurotiomycetes</taxon>
        <taxon>Eurotiomycetidae</taxon>
        <taxon>Eurotiales</taxon>
        <taxon>Aspergillaceae</taxon>
        <taxon>Aspergillus</taxon>
        <taxon>Aspergillus subgen. Circumdati</taxon>
    </lineage>
</organism>
<dbReference type="VEuPathDB" id="FungiDB:BO78DRAFT_427530"/>
<protein>
    <submittedName>
        <fullName evidence="1">Uncharacterized protein</fullName>
    </submittedName>
</protein>
<gene>
    <name evidence="1" type="ORF">BO78DRAFT_427530</name>
</gene>
<dbReference type="STRING" id="1448318.A0A319FL87"/>
<keyword evidence="2" id="KW-1185">Reference proteome</keyword>
<proteinExistence type="predicted"/>
<sequence>MGYEIAHAFVLNGAKIYMANCKEEQGRVHPGAGARLMVLEVSTAMQQEWKDAYPGLLGKLLTTVRLAAGRTVEHGSFSALYAATGPEIEEKGWNRYYFNDPARPGKESAQASDPTLGAALLELSHRIFKTKVAEDAIVDWIASA</sequence>
<accession>A0A319FL87</accession>
<evidence type="ECO:0000313" key="1">
    <source>
        <dbReference type="EMBL" id="PYI09153.1"/>
    </source>
</evidence>
<dbReference type="Proteomes" id="UP000248423">
    <property type="component" value="Unassembled WGS sequence"/>
</dbReference>
<dbReference type="AlphaFoldDB" id="A0A319FL87"/>
<reference evidence="1 2" key="1">
    <citation type="submission" date="2018-02" db="EMBL/GenBank/DDBJ databases">
        <title>The genomes of Aspergillus section Nigri reveals drivers in fungal speciation.</title>
        <authorList>
            <consortium name="DOE Joint Genome Institute"/>
            <person name="Vesth T.C."/>
            <person name="Nybo J."/>
            <person name="Theobald S."/>
            <person name="Brandl J."/>
            <person name="Frisvad J.C."/>
            <person name="Nielsen K.F."/>
            <person name="Lyhne E.K."/>
            <person name="Kogle M.E."/>
            <person name="Kuo A."/>
            <person name="Riley R."/>
            <person name="Clum A."/>
            <person name="Nolan M."/>
            <person name="Lipzen A."/>
            <person name="Salamov A."/>
            <person name="Henrissat B."/>
            <person name="Wiebenga A."/>
            <person name="De vries R.P."/>
            <person name="Grigoriev I.V."/>
            <person name="Mortensen U.H."/>
            <person name="Andersen M.R."/>
            <person name="Baker S.E."/>
        </authorList>
    </citation>
    <scope>NUCLEOTIDE SEQUENCE [LARGE SCALE GENOMIC DNA]</scope>
    <source>
        <strain evidence="1 2">CBS 121057</strain>
    </source>
</reference>